<gene>
    <name evidence="4" type="ORF">L0U88_06380</name>
</gene>
<comment type="caution">
    <text evidence="4">The sequence shown here is derived from an EMBL/GenBank/DDBJ whole genome shotgun (WGS) entry which is preliminary data.</text>
</comment>
<keyword evidence="2" id="KW-1133">Transmembrane helix</keyword>
<dbReference type="GO" id="GO:0004519">
    <property type="term" value="F:endonuclease activity"/>
    <property type="evidence" value="ECO:0007669"/>
    <property type="project" value="UniProtKB-KW"/>
</dbReference>
<keyword evidence="4" id="KW-0378">Hydrolase</keyword>
<accession>A0ABS9BHC2</accession>
<dbReference type="Gene3D" id="3.60.10.10">
    <property type="entry name" value="Endonuclease/exonuclease/phosphatase"/>
    <property type="match status" value="1"/>
</dbReference>
<reference evidence="4 5" key="1">
    <citation type="submission" date="2022-01" db="EMBL/GenBank/DDBJ databases">
        <title>Flavihumibacter sp. nov., isolated from sediment of a river.</title>
        <authorList>
            <person name="Liu H."/>
        </authorList>
    </citation>
    <scope>NUCLEOTIDE SEQUENCE [LARGE SCALE GENOMIC DNA]</scope>
    <source>
        <strain evidence="4 5">RY-1</strain>
    </source>
</reference>
<dbReference type="InterPro" id="IPR036691">
    <property type="entry name" value="Endo/exonu/phosph_ase_sf"/>
</dbReference>
<keyword evidence="4" id="KW-0255">Endonuclease</keyword>
<evidence type="ECO:0000256" key="2">
    <source>
        <dbReference type="SAM" id="Phobius"/>
    </source>
</evidence>
<keyword evidence="2" id="KW-0812">Transmembrane</keyword>
<dbReference type="Proteomes" id="UP001200145">
    <property type="component" value="Unassembled WGS sequence"/>
</dbReference>
<evidence type="ECO:0000313" key="4">
    <source>
        <dbReference type="EMBL" id="MCF1714249.1"/>
    </source>
</evidence>
<protein>
    <submittedName>
        <fullName evidence="4">Endonuclease/exonuclease/phosphatase family protein</fullName>
    </submittedName>
</protein>
<name>A0ABS9BHC2_9BACT</name>
<dbReference type="EMBL" id="JAKEVY010000002">
    <property type="protein sequence ID" value="MCF1714249.1"/>
    <property type="molecule type" value="Genomic_DNA"/>
</dbReference>
<feature type="transmembrane region" description="Helical" evidence="2">
    <location>
        <begin position="63"/>
        <end position="81"/>
    </location>
</feature>
<sequence>MTVLLLLSWFLILTVVLPFVKNDYWIFRICEYPRFQKLMLCSILLVVWIVLGDYGQLFQHITFVLLILSVAYLLYLVWPYLPLAKREVKTVATSDTANQLSIYTCNVFQDNKDFSRLINQVKQINPDLIFLLETDTAWQTAMDEAFGHDYPNQLKQPLANTYGLLLYSRLPFKEAKIHFLVEEDVPSAQVQLKLPSGHPVTIWGLHPKPPVPGEDDRSTAKDKELMKVALKVKEASQSTIVMGDLNDVAWSYVTDLFRKTSGLLDPRRGRGFYSTFSSNYWFMRFPLDYIFSSADFGLVQMKRMPHVGSDHFPMFVQLQFNPSLEHIHEKPVATSEEKAEAKEKATNAID</sequence>
<dbReference type="SUPFAM" id="SSF56219">
    <property type="entry name" value="DNase I-like"/>
    <property type="match status" value="1"/>
</dbReference>
<dbReference type="RefSeq" id="WP_234864783.1">
    <property type="nucleotide sequence ID" value="NZ_JAKEVY010000002.1"/>
</dbReference>
<evidence type="ECO:0000313" key="5">
    <source>
        <dbReference type="Proteomes" id="UP001200145"/>
    </source>
</evidence>
<proteinExistence type="predicted"/>
<evidence type="ECO:0000256" key="1">
    <source>
        <dbReference type="SAM" id="MobiDB-lite"/>
    </source>
</evidence>
<feature type="region of interest" description="Disordered" evidence="1">
    <location>
        <begin position="331"/>
        <end position="350"/>
    </location>
</feature>
<keyword evidence="5" id="KW-1185">Reference proteome</keyword>
<feature type="transmembrane region" description="Helical" evidence="2">
    <location>
        <begin position="34"/>
        <end position="51"/>
    </location>
</feature>
<dbReference type="Pfam" id="PF03372">
    <property type="entry name" value="Exo_endo_phos"/>
    <property type="match status" value="1"/>
</dbReference>
<feature type="domain" description="Endonuclease/exonuclease/phosphatase" evidence="3">
    <location>
        <begin position="104"/>
        <end position="311"/>
    </location>
</feature>
<keyword evidence="2" id="KW-0472">Membrane</keyword>
<organism evidence="4 5">
    <name type="scientific">Flavihumibacter fluminis</name>
    <dbReference type="NCBI Taxonomy" id="2909236"/>
    <lineage>
        <taxon>Bacteria</taxon>
        <taxon>Pseudomonadati</taxon>
        <taxon>Bacteroidota</taxon>
        <taxon>Chitinophagia</taxon>
        <taxon>Chitinophagales</taxon>
        <taxon>Chitinophagaceae</taxon>
        <taxon>Flavihumibacter</taxon>
    </lineage>
</organism>
<dbReference type="InterPro" id="IPR005135">
    <property type="entry name" value="Endo/exonuclease/phosphatase"/>
</dbReference>
<evidence type="ECO:0000259" key="3">
    <source>
        <dbReference type="Pfam" id="PF03372"/>
    </source>
</evidence>
<keyword evidence="4" id="KW-0540">Nuclease</keyword>